<sequence>MHASFEESLDKTSHSVGRRARYIVRNPQTYLNYKVCLAEVYQDKALIEDIMNRENNYEDPQVCAKEFKEFVEKLKEKFSSTLGNPKLEIPDTLQELFSRFRVLAIGEDTSQNTKEDSLSSVYDIHFLVLQNLIQSTLALSDNQMKSCQSFQVQNLDQALLVIKLYLPPLTFTFFKQERRNQET</sequence>
<dbReference type="PANTHER" id="PTHR15180:SF1">
    <property type="entry name" value="GENERAL TRANSCRIPTION FACTOR 3C POLYPEPTIDE 1"/>
    <property type="match status" value="1"/>
</dbReference>
<dbReference type="InterPro" id="IPR044210">
    <property type="entry name" value="Tfc3-like"/>
</dbReference>
<protein>
    <submittedName>
        <fullName evidence="1">General transcription factor IIIC subunit 1</fullName>
    </submittedName>
</protein>
<dbReference type="AlphaFoldDB" id="A0A6G1R9H9"/>
<dbReference type="GO" id="GO:0006384">
    <property type="term" value="P:transcription initiation at RNA polymerase III promoter"/>
    <property type="evidence" value="ECO:0007669"/>
    <property type="project" value="InterPro"/>
</dbReference>
<dbReference type="GO" id="GO:0000127">
    <property type="term" value="C:transcription factor TFIIIC complex"/>
    <property type="evidence" value="ECO:0007669"/>
    <property type="project" value="InterPro"/>
</dbReference>
<dbReference type="GO" id="GO:0042791">
    <property type="term" value="P:5S class rRNA transcription by RNA polymerase III"/>
    <property type="evidence" value="ECO:0007669"/>
    <property type="project" value="TreeGrafter"/>
</dbReference>
<evidence type="ECO:0000313" key="1">
    <source>
        <dbReference type="EMBL" id="LAC35635.1"/>
    </source>
</evidence>
<reference evidence="1" key="1">
    <citation type="submission" date="2020-03" db="EMBL/GenBank/DDBJ databases">
        <title>Okinawa Rail whole genome shotgun sequence.</title>
        <authorList>
            <person name="Nakajima N."/>
            <person name="Onuma M."/>
            <person name="Endoh D."/>
        </authorList>
    </citation>
    <scope>NUCLEOTIDE SEQUENCE</scope>
</reference>
<reference evidence="1" key="2">
    <citation type="submission" date="2020-03" db="EMBL/GenBank/DDBJ databases">
        <authorList>
            <consortium name="Environmental Genome Science Research Promotion Project"/>
            <person name="Nakajima N."/>
            <person name="Onuma M."/>
            <person name="Endoh D."/>
        </authorList>
    </citation>
    <scope>NUCLEOTIDE SEQUENCE</scope>
</reference>
<accession>A0A6G1R9H9</accession>
<organism evidence="1">
    <name type="scientific">Hypotaenidia okinawae</name>
    <dbReference type="NCBI Taxonomy" id="2861861"/>
    <lineage>
        <taxon>Eukaryota</taxon>
        <taxon>Metazoa</taxon>
        <taxon>Chordata</taxon>
        <taxon>Craniata</taxon>
        <taxon>Vertebrata</taxon>
        <taxon>Euteleostomi</taxon>
        <taxon>Archelosauria</taxon>
        <taxon>Archosauria</taxon>
        <taxon>Dinosauria</taxon>
        <taxon>Saurischia</taxon>
        <taxon>Theropoda</taxon>
        <taxon>Coelurosauria</taxon>
        <taxon>Aves</taxon>
        <taxon>Neognathae</taxon>
        <taxon>Neoaves</taxon>
        <taxon>Gruiformes</taxon>
        <taxon>Rallidae</taxon>
        <taxon>Hypotaenidia</taxon>
    </lineage>
</organism>
<dbReference type="EMBL" id="ICPP01002991">
    <property type="protein sequence ID" value="LAC35635.1"/>
    <property type="molecule type" value="Transcribed_RNA"/>
</dbReference>
<dbReference type="GO" id="GO:0003677">
    <property type="term" value="F:DNA binding"/>
    <property type="evidence" value="ECO:0007669"/>
    <property type="project" value="InterPro"/>
</dbReference>
<proteinExistence type="predicted"/>
<name>A0A6G1R9H9_9GRUI</name>
<dbReference type="PANTHER" id="PTHR15180">
    <property type="entry name" value="GENERAL TRANSCRIPTION FACTOR 3C POLYPEPTIDE 1"/>
    <property type="match status" value="1"/>
</dbReference>